<dbReference type="AlphaFoldDB" id="A0A645HEZ9"/>
<organism evidence="1">
    <name type="scientific">bioreactor metagenome</name>
    <dbReference type="NCBI Taxonomy" id="1076179"/>
    <lineage>
        <taxon>unclassified sequences</taxon>
        <taxon>metagenomes</taxon>
        <taxon>ecological metagenomes</taxon>
    </lineage>
</organism>
<accession>A0A645HEZ9</accession>
<dbReference type="EMBL" id="VSSQ01092373">
    <property type="protein sequence ID" value="MPN37617.1"/>
    <property type="molecule type" value="Genomic_DNA"/>
</dbReference>
<name>A0A645HEZ9_9ZZZZ</name>
<dbReference type="InterPro" id="IPR041854">
    <property type="entry name" value="BFD-like_2Fe2S-bd_dom_sf"/>
</dbReference>
<gene>
    <name evidence="1" type="ORF">SDC9_185137</name>
</gene>
<comment type="caution">
    <text evidence="1">The sequence shown here is derived from an EMBL/GenBank/DDBJ whole genome shotgun (WGS) entry which is preliminary data.</text>
</comment>
<evidence type="ECO:0000313" key="1">
    <source>
        <dbReference type="EMBL" id="MPN37617.1"/>
    </source>
</evidence>
<sequence length="119" mass="12615">MTFMIDLVSLWRDAKADTPVCTVTGTTKNMILNAMMDGAHSYEAMAKATPLCADNECAERNPSGRGCRENVEALISIYLPVYEMMTEGGGCRHSKPQPKPDGCSGTRTDACGGCTGCGA</sequence>
<evidence type="ECO:0008006" key="2">
    <source>
        <dbReference type="Google" id="ProtNLM"/>
    </source>
</evidence>
<reference evidence="1" key="1">
    <citation type="submission" date="2019-08" db="EMBL/GenBank/DDBJ databases">
        <authorList>
            <person name="Kucharzyk K."/>
            <person name="Murdoch R.W."/>
            <person name="Higgins S."/>
            <person name="Loffler F."/>
        </authorList>
    </citation>
    <scope>NUCLEOTIDE SEQUENCE</scope>
</reference>
<protein>
    <recommendedName>
        <fullName evidence="2">BFD-like [2Fe-2S]-binding domain-containing protein</fullName>
    </recommendedName>
</protein>
<dbReference type="Gene3D" id="1.10.10.1100">
    <property type="entry name" value="BFD-like [2Fe-2S]-binding domain"/>
    <property type="match status" value="1"/>
</dbReference>
<proteinExistence type="predicted"/>